<keyword evidence="5" id="KW-1185">Reference proteome</keyword>
<accession>A0AAG2TWJ7</accession>
<comment type="similarity">
    <text evidence="2">Belongs to the GOLGA8 family.</text>
</comment>
<sequence>GAAHKHGDLCEVSLTDSVEPVQGEAREGSPHDKPTAQPIVQDHQEHPGLGSNCCVPFFCWAWPPRRRR</sequence>
<dbReference type="Pfam" id="PF19046">
    <property type="entry name" value="GM130_C"/>
    <property type="match status" value="1"/>
</dbReference>
<protein>
    <submittedName>
        <fullName evidence="4">Uncharacterized protein</fullName>
    </submittedName>
</protein>
<evidence type="ECO:0000256" key="1">
    <source>
        <dbReference type="ARBA" id="ARBA00023054"/>
    </source>
</evidence>
<keyword evidence="1" id="KW-0175">Coiled coil</keyword>
<feature type="compositionally biased region" description="Basic and acidic residues" evidence="3">
    <location>
        <begin position="24"/>
        <end position="34"/>
    </location>
</feature>
<dbReference type="PANTHER" id="PTHR10881">
    <property type="entry name" value="GOLGIN SUBFAMILY A MEMBER-RELATED"/>
    <property type="match status" value="1"/>
</dbReference>
<proteinExistence type="inferred from homology"/>
<evidence type="ECO:0000313" key="5">
    <source>
        <dbReference type="Proteomes" id="UP000005640"/>
    </source>
</evidence>
<evidence type="ECO:0000256" key="3">
    <source>
        <dbReference type="SAM" id="MobiDB-lite"/>
    </source>
</evidence>
<evidence type="ECO:0000313" key="4">
    <source>
        <dbReference type="Ensembl" id="ENSP00000500754.1"/>
    </source>
</evidence>
<organism evidence="4 5">
    <name type="scientific">Homo sapiens</name>
    <name type="common">Human</name>
    <dbReference type="NCBI Taxonomy" id="9606"/>
    <lineage>
        <taxon>Eukaryota</taxon>
        <taxon>Metazoa</taxon>
        <taxon>Chordata</taxon>
        <taxon>Craniata</taxon>
        <taxon>Vertebrata</taxon>
        <taxon>Euteleostomi</taxon>
        <taxon>Mammalia</taxon>
        <taxon>Eutheria</taxon>
        <taxon>Euarchontoglires</taxon>
        <taxon>Primates</taxon>
        <taxon>Haplorrhini</taxon>
        <taxon>Catarrhini</taxon>
        <taxon>Hominidae</taxon>
        <taxon>Homo</taxon>
    </lineage>
</organism>
<dbReference type="InterPro" id="IPR024858">
    <property type="entry name" value="GOLGA"/>
</dbReference>
<dbReference type="GO" id="GO:0005801">
    <property type="term" value="C:cis-Golgi network"/>
    <property type="evidence" value="ECO:0007669"/>
    <property type="project" value="InterPro"/>
</dbReference>
<evidence type="ECO:0000256" key="2">
    <source>
        <dbReference type="ARBA" id="ARBA00049649"/>
    </source>
</evidence>
<dbReference type="Ensembl" id="ENST00000673566.1">
    <property type="protein sequence ID" value="ENSP00000500262.1"/>
    <property type="gene ID" value="ENSG00000288202.1"/>
</dbReference>
<dbReference type="Ensembl" id="ENST00000672642.1">
    <property type="protein sequence ID" value="ENSP00000500754.1"/>
    <property type="gene ID" value="ENSG00000288202.1"/>
</dbReference>
<name>A0AAG2TWJ7_HUMAN</name>
<dbReference type="AlphaFoldDB" id="A0AAG2TWJ7"/>
<dbReference type="Proteomes" id="UP000005640">
    <property type="component" value="Unplaced"/>
</dbReference>
<feature type="region of interest" description="Disordered" evidence="3">
    <location>
        <begin position="1"/>
        <end position="45"/>
    </location>
</feature>
<dbReference type="PANTHER" id="PTHR10881:SF7">
    <property type="entry name" value="GOLGIN SUBFAMILY A MEMBER 8C-RELATED"/>
    <property type="match status" value="1"/>
</dbReference>
<dbReference type="InterPro" id="IPR043937">
    <property type="entry name" value="GOLGA_C"/>
</dbReference>
<reference evidence="4" key="1">
    <citation type="submission" date="2025-05" db="UniProtKB">
        <authorList>
            <consortium name="Ensembl"/>
        </authorList>
    </citation>
    <scope>IDENTIFICATION</scope>
</reference>